<dbReference type="AlphaFoldDB" id="A0A0P9DBA6"/>
<dbReference type="Proteomes" id="UP000050509">
    <property type="component" value="Unassembled WGS sequence"/>
</dbReference>
<protein>
    <submittedName>
        <fullName evidence="1">Uncharacterized protein</fullName>
    </submittedName>
</protein>
<organism evidence="1 2">
    <name type="scientific">Kouleothrix aurantiaca</name>
    <dbReference type="NCBI Taxonomy" id="186479"/>
    <lineage>
        <taxon>Bacteria</taxon>
        <taxon>Bacillati</taxon>
        <taxon>Chloroflexota</taxon>
        <taxon>Chloroflexia</taxon>
        <taxon>Chloroflexales</taxon>
        <taxon>Roseiflexineae</taxon>
        <taxon>Roseiflexaceae</taxon>
        <taxon>Kouleothrix</taxon>
    </lineage>
</organism>
<gene>
    <name evidence="1" type="ORF">SE17_11895</name>
</gene>
<evidence type="ECO:0000313" key="2">
    <source>
        <dbReference type="Proteomes" id="UP000050509"/>
    </source>
</evidence>
<proteinExistence type="predicted"/>
<dbReference type="EMBL" id="LJCR01000356">
    <property type="protein sequence ID" value="KPV53047.1"/>
    <property type="molecule type" value="Genomic_DNA"/>
</dbReference>
<accession>A0A0P9DBA6</accession>
<sequence length="208" mass="23518">MIARLRTWLARPRVRMLVTIVVIVIGLAVAAVYGIRSVQSFRQLRYIQQQGLDRGTASVDAIRPWMTVRFVAVAYAVPEEYLFNALDVPYNQRNTNSTLRDIEKIYQIDSSLTDSRSEAVERLKKGITEYRANPVTTGLHDVRLWMSIRYIANSSGVPESFIFQQLGIPQEGNDTKPLGLLSDEQHYPGGPRAFEQAVQRALDAHQGQ</sequence>
<name>A0A0P9DBA6_9CHLR</name>
<comment type="caution">
    <text evidence="1">The sequence shown here is derived from an EMBL/GenBank/DDBJ whole genome shotgun (WGS) entry which is preliminary data.</text>
</comment>
<keyword evidence="2" id="KW-1185">Reference proteome</keyword>
<evidence type="ECO:0000313" key="1">
    <source>
        <dbReference type="EMBL" id="KPV53047.1"/>
    </source>
</evidence>
<reference evidence="1 2" key="1">
    <citation type="submission" date="2015-09" db="EMBL/GenBank/DDBJ databases">
        <title>Draft genome sequence of Kouleothrix aurantiaca JCM 19913.</title>
        <authorList>
            <person name="Hemp J."/>
        </authorList>
    </citation>
    <scope>NUCLEOTIDE SEQUENCE [LARGE SCALE GENOMIC DNA]</scope>
    <source>
        <strain evidence="1 2">COM-B</strain>
    </source>
</reference>